<keyword evidence="16" id="KW-0833">Ubl conjugation pathway</keyword>
<dbReference type="GO" id="GO:0061630">
    <property type="term" value="F:ubiquitin protein ligase activity"/>
    <property type="evidence" value="ECO:0007669"/>
    <property type="project" value="UniProtKB-EC"/>
</dbReference>
<dbReference type="Proteomes" id="UP000734854">
    <property type="component" value="Unassembled WGS sequence"/>
</dbReference>
<keyword evidence="20 25" id="KW-0472">Membrane</keyword>
<dbReference type="Pfam" id="PF14369">
    <property type="entry name" value="Zn_ribbon_19"/>
    <property type="match status" value="1"/>
</dbReference>
<dbReference type="Gene3D" id="2.60.120.430">
    <property type="entry name" value="Galactose-binding lectin"/>
    <property type="match status" value="2"/>
</dbReference>
<dbReference type="Gene3D" id="1.10.510.10">
    <property type="entry name" value="Transferase(Phosphotransferase) domain 1"/>
    <property type="match status" value="1"/>
</dbReference>
<keyword evidence="9" id="KW-0808">Transferase</keyword>
<dbReference type="InterPro" id="IPR008271">
    <property type="entry name" value="Ser/Thr_kinase_AS"/>
</dbReference>
<dbReference type="GO" id="GO:0005524">
    <property type="term" value="F:ATP binding"/>
    <property type="evidence" value="ECO:0007669"/>
    <property type="project" value="UniProtKB-UniRule"/>
</dbReference>
<dbReference type="EC" id="2.3.2.27" evidence="6"/>
<keyword evidence="10 25" id="KW-0812">Transmembrane</keyword>
<keyword evidence="29" id="KW-1185">Reference proteome</keyword>
<dbReference type="CDD" id="cd16667">
    <property type="entry name" value="RING-H2_RNF126-like"/>
    <property type="match status" value="1"/>
</dbReference>
<dbReference type="Gene3D" id="3.30.200.20">
    <property type="entry name" value="Phosphorylase Kinase, domain 1"/>
    <property type="match status" value="1"/>
</dbReference>
<dbReference type="Pfam" id="PF03283">
    <property type="entry name" value="PAE"/>
    <property type="match status" value="3"/>
</dbReference>
<evidence type="ECO:0000256" key="15">
    <source>
        <dbReference type="ARBA" id="ARBA00022777"/>
    </source>
</evidence>
<reference evidence="28 29" key="1">
    <citation type="submission" date="2020-08" db="EMBL/GenBank/DDBJ databases">
        <title>Plant Genome Project.</title>
        <authorList>
            <person name="Zhang R.-G."/>
        </authorList>
    </citation>
    <scope>NUCLEOTIDE SEQUENCE [LARGE SCALE GENOMIC DNA]</scope>
    <source>
        <tissue evidence="28">Rhizome</tissue>
    </source>
</reference>
<feature type="region of interest" description="Disordered" evidence="24">
    <location>
        <begin position="880"/>
        <end position="909"/>
    </location>
</feature>
<dbReference type="Pfam" id="PF11961">
    <property type="entry name" value="DUF3475"/>
    <property type="match status" value="1"/>
</dbReference>
<keyword evidence="7" id="KW-0134">Cell wall</keyword>
<sequence length="2507" mass="278620">MGVPKVVADLRLRCPQRPVVGILAFEAASAMSRLVSLHRSLAEDEVRRLRADMRSPGVAYLTSKDQIFLLRLACAEIVGDLDLAAAAVSRLAPRCRDPLLRSFDRFYANLKAGGVFSFLIDARAAADLDRLGLGSTAKRTEKQVKRMERYVAATSRLYAEMEALNEMEAEEKRTQKQWRRHSGPILVQKPMPVPDSVHFKLRSHEHMIRRLKEESLWNKTFDKVVELMLRAVITVFARICSVFGLYVLGLPSSGQFNPNNPCKHSSGPLERRVVPQHLPFLRNSSPILSTPPGIGAQETPFDRLKKFLKESPTTVGGSGLALRYANVILAAEKLYQERNRVASAAAEQSERDELYEMLPSGMRSAVRTKLRDCWRREGAGLPAAGDDSLAEGWKEAVAAILEWLAPVAHDTVRWQEQRSMEREQQLCTRPRTLMLQTLHFADGDKTEAAVVEVLVGLSCMSWTVPRRYDRFGIWRLCFHFWFVLELKIGSLSLFSIDFMPSSWAATPSYWCYRCSRFVRVRREDVIVCPDCDGGFLEEVSSPPPRIPPAGSPGRRQIPSPGLGTDGSVTAPPPSRTSQLRFRRNRHGSAGDRSSPFNPVIVLRSPSQGGHDEEGAAAASNSFELYYDDGSGSGLRPLPESISDFLMGSGFDRLLQQLAQIEINGTGRERPWEHPPASKTAIESMPTVEIVDDHIGKDCHCAICMDPFKLGAEAREMPCKHIYHQDCILPWLSMRNSCPVCRHEMPADELDEQPEISGNDEETVGLTIWRLPGGGFAVGRFAGGRRAGDHEFPLVYTEMDGGFTNDGAPRRISWTSRRSTPRESGGIFRSLRNFLSFFRPSRPSSEASPASSEFQCDRLVMPYKVGIFSDRLQKILKAAGSQKPLTGDDGSEDPEESHPDSNSVSEGYDTSHTTMTLDLDLAEESSERMNLNSPSTSSLKNIDPNDLDSFAKQLESVYRWIEGQLPEPEGDAGIEDFFIYSNDVAPHAFIVSSQRLLDGQVIVQYLELDWVVDISSMAGGEIHRGEIYRLWLWWSRRWGAERRRATVIWLLAAAFVVLLLAAGSRVGDNALSEPAAHPSSAPALVELTLVHDAEAKGALCLDGSPAAYHLTKGFGSGSDKWIVHLEIFITGTKSRYGIAMVHHFLGIEKVRCRGQRIWEAIMGELLQKGLANSKEALLTGCSAGGLATFIHCDDFRALLPNVATVKCFADAGFFLNEKKLSLAKKFSLAEVDLYEMFLYKISKGIGKDISGKRFIQSLYSDVVQLQFREIVLLDVGNKFPDCLSRMEPSQAEEIIKSVTTPFFILNAAYDFWQIRYILVPAESDPEKAWLRCKQSIQHCDSNQLQTLQGFRNAMLSSLSEFKQKKNGGMFIDSCFAHCQSMDGYTWHSPNSPRINNKTIAEAVGDWFFDRKETKEIDCPYPCNPTCYNVDLSQLSRTDIENCNRQIVAMHLMTSLILNGGMLQSWSGDGDVSLSAAVANWQWSLKGSLLALSAFPPSTEPWGRILATLLMDRGHINVCLYSAVIQQTEVPAFPLFQLPNLLLVARTLDASSANFWRKRLNFGDKAFVFFMAAASGIWILGLVFLVSSMASLPRCFCAFTPADRYLIDCGSPTSTAIGSRTFVADLFLSSTLTTPTNILANTTLSPGAASFASELYQTARIFTGPSSYSFPIKAQGRHFIRLYFFPFVYSSYDLTAATFTVSTQDLVLLHNFRSNSSAMKEFLVNTARDTLILSFAPSGTSSLAFVNAIEVVSAPDNLIADNAQTVRMQSYRGLSAQAFETIYHLNVGGQDVLPEGDLLWRTWDADLRFLMDATSSKTLNSSGRLNYLPIGATEESAPEIVYATARELVLTNTSNAKINMTWKLNVDASFSYLLRFHFCDIVSLAANQLYFNVSVGNWHILTNFDLSSILYRKLAAPYFVDFVIEASDMPDELSISITPSGFQVAHNGILNGLEILKMNFSVGSVMVVPLPSSSGSKKSIGIVVGSVIGFIAILVVSITLFMVLRRRKLCSKQSVESLTTFSTNDLSFERATDRNSIETASLSETNRQFGYRFPFVVLEEATKNFDNSLMIGFGGFGKVYKGVLRDNMKIAVKRGNSVYKQGLKEFRNEIELLSQLRHRHLVCLIGFCDEKNEMILVYEYMENGTLKKHLYGLGLPPLTWKQRLEICIGAAKGLHYLHTSSSRAIIHRDVKSANILLDENLLAKVSDFGLSKTGPDLDHTHVTTAVKGSFGYLDPEYFRRQKLTEKSDVYSFGVVLLEVLCARPVINPTLPNEQVNLAEWGMKWLKKGELGQIVDPRIAGTIRPASLTKFGATIEHCLQDYGADRLTMADVLWNLEYALKLQESEAFLSKTNNEIRIAELSPMVQSINPTGDVSSQESNGPVTSDYTDASIDKAFSQLMNSEARRAVTGNTWLKGGGVSLNSGPLKGGGDSKKDIDCFEQMEVADGMRPQDVLTMIVIASSPQALVVEASQQNEPIEDLRTTKEQIIRKGKEALQDTTCMLCTNYARNY</sequence>
<feature type="region of interest" description="Disordered" evidence="24">
    <location>
        <begin position="539"/>
        <end position="598"/>
    </location>
</feature>
<dbReference type="InterPro" id="IPR000719">
    <property type="entry name" value="Prot_kinase_dom"/>
</dbReference>
<evidence type="ECO:0000256" key="2">
    <source>
        <dbReference type="ARBA" id="ARBA00003534"/>
    </source>
</evidence>
<dbReference type="Pfam" id="PF07714">
    <property type="entry name" value="PK_Tyr_Ser-Thr"/>
    <property type="match status" value="1"/>
</dbReference>
<evidence type="ECO:0000256" key="4">
    <source>
        <dbReference type="ARBA" id="ARBA00004191"/>
    </source>
</evidence>
<dbReference type="InterPro" id="IPR024788">
    <property type="entry name" value="Malectin-like_Carb-bd_dom"/>
</dbReference>
<dbReference type="InterPro" id="IPR007700">
    <property type="entry name" value="DUF668"/>
</dbReference>
<feature type="compositionally biased region" description="Pro residues" evidence="24">
    <location>
        <begin position="541"/>
        <end position="550"/>
    </location>
</feature>
<evidence type="ECO:0000256" key="7">
    <source>
        <dbReference type="ARBA" id="ARBA00022512"/>
    </source>
</evidence>
<keyword evidence="15" id="KW-0418">Kinase</keyword>
<dbReference type="PANTHER" id="PTHR31371:SF13">
    <property type="entry name" value="OS05G0457600 PROTEIN"/>
    <property type="match status" value="1"/>
</dbReference>
<dbReference type="GO" id="GO:0008270">
    <property type="term" value="F:zinc ion binding"/>
    <property type="evidence" value="ECO:0007669"/>
    <property type="project" value="UniProtKB-KW"/>
</dbReference>
<dbReference type="EMBL" id="JACMSC010000015">
    <property type="protein sequence ID" value="KAG6486284.1"/>
    <property type="molecule type" value="Genomic_DNA"/>
</dbReference>
<dbReference type="PROSITE" id="PS00108">
    <property type="entry name" value="PROTEIN_KINASE_ST"/>
    <property type="match status" value="1"/>
</dbReference>
<feature type="binding site" evidence="23">
    <location>
        <position position="2091"/>
    </location>
    <ligand>
        <name>ATP</name>
        <dbReference type="ChEBI" id="CHEBI:30616"/>
    </ligand>
</feature>
<keyword evidence="12" id="KW-0732">Signal</keyword>
<feature type="domain" description="Protein kinase" evidence="26">
    <location>
        <begin position="2063"/>
        <end position="2346"/>
    </location>
</feature>
<dbReference type="Pfam" id="PF05003">
    <property type="entry name" value="DUF668"/>
    <property type="match status" value="1"/>
</dbReference>
<evidence type="ECO:0000256" key="5">
    <source>
        <dbReference type="ARBA" id="ARBA00005784"/>
    </source>
</evidence>
<evidence type="ECO:0000256" key="6">
    <source>
        <dbReference type="ARBA" id="ARBA00012483"/>
    </source>
</evidence>
<comment type="caution">
    <text evidence="28">The sequence shown here is derived from an EMBL/GenBank/DDBJ whole genome shotgun (WGS) entry which is preliminary data.</text>
</comment>
<evidence type="ECO:0000259" key="27">
    <source>
        <dbReference type="PROSITE" id="PS50089"/>
    </source>
</evidence>
<dbReference type="InterPro" id="IPR017441">
    <property type="entry name" value="Protein_kinase_ATP_BS"/>
</dbReference>
<dbReference type="InterPro" id="IPR004963">
    <property type="entry name" value="PAE/NOTUM"/>
</dbReference>
<feature type="transmembrane region" description="Helical" evidence="25">
    <location>
        <begin position="1978"/>
        <end position="2002"/>
    </location>
</feature>
<dbReference type="PANTHER" id="PTHR31371">
    <property type="entry name" value="BNAC09G50660D PROTEIN"/>
    <property type="match status" value="1"/>
</dbReference>
<evidence type="ECO:0000256" key="14">
    <source>
        <dbReference type="ARBA" id="ARBA00022771"/>
    </source>
</evidence>
<dbReference type="SUPFAM" id="SSF56112">
    <property type="entry name" value="Protein kinase-like (PK-like)"/>
    <property type="match status" value="1"/>
</dbReference>
<dbReference type="Pfam" id="PF12819">
    <property type="entry name" value="Malectin_like"/>
    <property type="match status" value="1"/>
</dbReference>
<dbReference type="InterPro" id="IPR001245">
    <property type="entry name" value="Ser-Thr/Tyr_kinase_cat_dom"/>
</dbReference>
<proteinExistence type="inferred from homology"/>
<evidence type="ECO:0000313" key="29">
    <source>
        <dbReference type="Proteomes" id="UP000734854"/>
    </source>
</evidence>
<evidence type="ECO:0000256" key="21">
    <source>
        <dbReference type="ARBA" id="ARBA00023180"/>
    </source>
</evidence>
<keyword evidence="21" id="KW-0325">Glycoprotein</keyword>
<feature type="compositionally biased region" description="Polar residues" evidence="24">
    <location>
        <begin position="899"/>
        <end position="909"/>
    </location>
</feature>
<dbReference type="FunFam" id="3.30.40.10:FF:000022">
    <property type="entry name" value="E3 ubiquitin-protein ligase RING1-like"/>
    <property type="match status" value="1"/>
</dbReference>
<dbReference type="SUPFAM" id="SSF57850">
    <property type="entry name" value="RING/U-box"/>
    <property type="match status" value="1"/>
</dbReference>
<dbReference type="InterPro" id="IPR011009">
    <property type="entry name" value="Kinase-like_dom_sf"/>
</dbReference>
<keyword evidence="17" id="KW-0862">Zinc</keyword>
<dbReference type="InterPro" id="IPR021864">
    <property type="entry name" value="DUF3475"/>
</dbReference>
<dbReference type="FunFam" id="2.60.120.430:FF:000005">
    <property type="entry name" value="Putative receptor-like protein kinase"/>
    <property type="match status" value="1"/>
</dbReference>
<evidence type="ECO:0000256" key="16">
    <source>
        <dbReference type="ARBA" id="ARBA00022786"/>
    </source>
</evidence>
<keyword evidence="19 25" id="KW-1133">Transmembrane helix</keyword>
<comment type="catalytic activity">
    <reaction evidence="1">
        <text>S-ubiquitinyl-[E2 ubiquitin-conjugating enzyme]-L-cysteine + [acceptor protein]-L-lysine = [E2 ubiquitin-conjugating enzyme]-L-cysteine + N(6)-ubiquitinyl-[acceptor protein]-L-lysine.</text>
        <dbReference type="EC" id="2.3.2.27"/>
    </reaction>
</comment>
<dbReference type="InterPro" id="IPR001841">
    <property type="entry name" value="Znf_RING"/>
</dbReference>
<dbReference type="GO" id="GO:0016020">
    <property type="term" value="C:membrane"/>
    <property type="evidence" value="ECO:0007669"/>
    <property type="project" value="UniProtKB-SubCell"/>
</dbReference>
<evidence type="ECO:0000256" key="10">
    <source>
        <dbReference type="ARBA" id="ARBA00022692"/>
    </source>
</evidence>
<dbReference type="Pfam" id="PF06547">
    <property type="entry name" value="DUF1117"/>
    <property type="match status" value="1"/>
</dbReference>
<comment type="similarity">
    <text evidence="5">Belongs to the pectinacetylesterase family.</text>
</comment>
<keyword evidence="18 23" id="KW-0067">ATP-binding</keyword>
<evidence type="ECO:0000256" key="3">
    <source>
        <dbReference type="ARBA" id="ARBA00004167"/>
    </source>
</evidence>
<evidence type="ECO:0000256" key="23">
    <source>
        <dbReference type="PROSITE-ProRule" id="PRU10141"/>
    </source>
</evidence>
<comment type="function">
    <text evidence="2">Hydrolyzes acetyl esters in homogalacturonan regions of pectin. In type I primary cell wall, galacturonic acid residues of pectin can be acetylated at the O-2 and O-3 positions. Decreasing the degree of acetylation of pectin gels in vitro alters their physical properties.</text>
</comment>
<keyword evidence="7" id="KW-0964">Secreted</keyword>
<evidence type="ECO:0000259" key="26">
    <source>
        <dbReference type="PROSITE" id="PS50011"/>
    </source>
</evidence>
<dbReference type="CDD" id="cd14066">
    <property type="entry name" value="STKc_IRAK"/>
    <property type="match status" value="1"/>
</dbReference>
<dbReference type="FunFam" id="3.30.200.20:FF:000039">
    <property type="entry name" value="receptor-like protein kinase FERONIA"/>
    <property type="match status" value="1"/>
</dbReference>
<evidence type="ECO:0000313" key="28">
    <source>
        <dbReference type="EMBL" id="KAG6486284.1"/>
    </source>
</evidence>
<comment type="subcellular location">
    <subcellularLocation>
        <location evidence="3">Membrane</location>
        <topology evidence="3">Single-pass membrane protein</topology>
    </subcellularLocation>
    <subcellularLocation>
        <location evidence="4">Secreted</location>
        <location evidence="4">Cell wall</location>
    </subcellularLocation>
</comment>
<dbReference type="Pfam" id="PF13639">
    <property type="entry name" value="zf-RING_2"/>
    <property type="match status" value="1"/>
</dbReference>
<dbReference type="SMART" id="SM00184">
    <property type="entry name" value="RING"/>
    <property type="match status" value="1"/>
</dbReference>
<dbReference type="GO" id="GO:0016787">
    <property type="term" value="F:hydrolase activity"/>
    <property type="evidence" value="ECO:0007669"/>
    <property type="project" value="InterPro"/>
</dbReference>
<accession>A0A8J5FAF4</accession>
<evidence type="ECO:0000256" key="25">
    <source>
        <dbReference type="SAM" id="Phobius"/>
    </source>
</evidence>
<dbReference type="GO" id="GO:0004674">
    <property type="term" value="F:protein serine/threonine kinase activity"/>
    <property type="evidence" value="ECO:0007669"/>
    <property type="project" value="UniProtKB-KW"/>
</dbReference>
<dbReference type="PROSITE" id="PS50011">
    <property type="entry name" value="PROTEIN_KINASE_DOM"/>
    <property type="match status" value="1"/>
</dbReference>
<evidence type="ECO:0000256" key="1">
    <source>
        <dbReference type="ARBA" id="ARBA00000900"/>
    </source>
</evidence>
<evidence type="ECO:0000256" key="18">
    <source>
        <dbReference type="ARBA" id="ARBA00022840"/>
    </source>
</evidence>
<keyword evidence="11" id="KW-0479">Metal-binding</keyword>
<keyword evidence="8" id="KW-0723">Serine/threonine-protein kinase</keyword>
<evidence type="ECO:0000256" key="9">
    <source>
        <dbReference type="ARBA" id="ARBA00022679"/>
    </source>
</evidence>
<evidence type="ECO:0000256" key="22">
    <source>
        <dbReference type="PROSITE-ProRule" id="PRU00175"/>
    </source>
</evidence>
<protein>
    <recommendedName>
        <fullName evidence="6">RING-type E3 ubiquitin transferase</fullName>
        <ecNumber evidence="6">2.3.2.27</ecNumber>
    </recommendedName>
</protein>
<feature type="domain" description="RING-type" evidence="27">
    <location>
        <begin position="700"/>
        <end position="741"/>
    </location>
</feature>
<evidence type="ECO:0000256" key="19">
    <source>
        <dbReference type="ARBA" id="ARBA00022989"/>
    </source>
</evidence>
<dbReference type="InterPro" id="IPR013083">
    <property type="entry name" value="Znf_RING/FYVE/PHD"/>
</dbReference>
<feature type="transmembrane region" description="Helical" evidence="25">
    <location>
        <begin position="1564"/>
        <end position="1585"/>
    </location>
</feature>
<keyword evidence="13 23" id="KW-0547">Nucleotide-binding</keyword>
<dbReference type="FunFam" id="1.10.510.10:FF:000058">
    <property type="entry name" value="Receptor-like protein kinase FERONIA"/>
    <property type="match status" value="1"/>
</dbReference>
<keyword evidence="14 22" id="KW-0863">Zinc-finger</keyword>
<dbReference type="FunFam" id="2.60.120.430:FF:000001">
    <property type="entry name" value="Receptor-like protein kinase FERONIA"/>
    <property type="match status" value="1"/>
</dbReference>
<organism evidence="28 29">
    <name type="scientific">Zingiber officinale</name>
    <name type="common">Ginger</name>
    <name type="synonym">Amomum zingiber</name>
    <dbReference type="NCBI Taxonomy" id="94328"/>
    <lineage>
        <taxon>Eukaryota</taxon>
        <taxon>Viridiplantae</taxon>
        <taxon>Streptophyta</taxon>
        <taxon>Embryophyta</taxon>
        <taxon>Tracheophyta</taxon>
        <taxon>Spermatophyta</taxon>
        <taxon>Magnoliopsida</taxon>
        <taxon>Liliopsida</taxon>
        <taxon>Zingiberales</taxon>
        <taxon>Zingiberaceae</taxon>
        <taxon>Zingiber</taxon>
    </lineage>
</organism>
<evidence type="ECO:0000256" key="20">
    <source>
        <dbReference type="ARBA" id="ARBA00023136"/>
    </source>
</evidence>
<dbReference type="PROSITE" id="PS00107">
    <property type="entry name" value="PROTEIN_KINASE_ATP"/>
    <property type="match status" value="1"/>
</dbReference>
<evidence type="ECO:0000256" key="17">
    <source>
        <dbReference type="ARBA" id="ARBA00022833"/>
    </source>
</evidence>
<evidence type="ECO:0000256" key="8">
    <source>
        <dbReference type="ARBA" id="ARBA00022527"/>
    </source>
</evidence>
<gene>
    <name evidence="28" type="ORF">ZIOFF_054854</name>
</gene>
<dbReference type="InterPro" id="IPR010543">
    <property type="entry name" value="DUF1117"/>
</dbReference>
<dbReference type="GO" id="GO:0045927">
    <property type="term" value="P:positive regulation of growth"/>
    <property type="evidence" value="ECO:0007669"/>
    <property type="project" value="InterPro"/>
</dbReference>
<dbReference type="SMART" id="SM00220">
    <property type="entry name" value="S_TKc"/>
    <property type="match status" value="1"/>
</dbReference>
<dbReference type="PROSITE" id="PS50089">
    <property type="entry name" value="ZF_RING_2"/>
    <property type="match status" value="1"/>
</dbReference>
<dbReference type="Gene3D" id="3.30.40.10">
    <property type="entry name" value="Zinc/RING finger domain, C3HC4 (zinc finger)"/>
    <property type="match status" value="1"/>
</dbReference>
<name>A0A8J5FAF4_ZINOF</name>
<evidence type="ECO:0000256" key="13">
    <source>
        <dbReference type="ARBA" id="ARBA00022741"/>
    </source>
</evidence>
<dbReference type="InterPro" id="IPR039525">
    <property type="entry name" value="RNF126-like_zinc-ribbon"/>
</dbReference>
<evidence type="ECO:0000256" key="24">
    <source>
        <dbReference type="SAM" id="MobiDB-lite"/>
    </source>
</evidence>
<evidence type="ECO:0000256" key="11">
    <source>
        <dbReference type="ARBA" id="ARBA00022723"/>
    </source>
</evidence>
<evidence type="ECO:0000256" key="12">
    <source>
        <dbReference type="ARBA" id="ARBA00022729"/>
    </source>
</evidence>